<evidence type="ECO:0000313" key="11">
    <source>
        <dbReference type="Proteomes" id="UP000001072"/>
    </source>
</evidence>
<evidence type="ECO:0000256" key="4">
    <source>
        <dbReference type="ARBA" id="ARBA00022729"/>
    </source>
</evidence>
<comment type="subcellular location">
    <subcellularLocation>
        <location evidence="1">Cell membrane</location>
        <topology evidence="1">Lipid-anchor</topology>
        <topology evidence="1">GPI-anchor</topology>
    </subcellularLocation>
</comment>
<evidence type="ECO:0000256" key="5">
    <source>
        <dbReference type="ARBA" id="ARBA00023136"/>
    </source>
</evidence>
<name>F4S0H0_MELLP</name>
<evidence type="ECO:0000259" key="9">
    <source>
        <dbReference type="Pfam" id="PF20238"/>
    </source>
</evidence>
<keyword evidence="2" id="KW-1003">Cell membrane</keyword>
<evidence type="ECO:0000256" key="6">
    <source>
        <dbReference type="ARBA" id="ARBA00023180"/>
    </source>
</evidence>
<dbReference type="OrthoDB" id="2146436at2759"/>
<evidence type="ECO:0000256" key="1">
    <source>
        <dbReference type="ARBA" id="ARBA00004609"/>
    </source>
</evidence>
<evidence type="ECO:0000256" key="7">
    <source>
        <dbReference type="ARBA" id="ARBA00023288"/>
    </source>
</evidence>
<evidence type="ECO:0000256" key="2">
    <source>
        <dbReference type="ARBA" id="ARBA00022475"/>
    </source>
</evidence>
<dbReference type="KEGG" id="mlr:MELLADRAFT_123519"/>
<keyword evidence="5" id="KW-0472">Membrane</keyword>
<dbReference type="GO" id="GO:0098552">
    <property type="term" value="C:side of membrane"/>
    <property type="evidence" value="ECO:0007669"/>
    <property type="project" value="UniProtKB-KW"/>
</dbReference>
<dbReference type="PANTHER" id="PTHR34992:SF11">
    <property type="entry name" value="COPPER ACQUISITION FACTOR BIM1-LIKE DOMAIN-CONTAINING PROTEIN"/>
    <property type="match status" value="1"/>
</dbReference>
<gene>
    <name evidence="10" type="ORF">MELLADRAFT_123519</name>
</gene>
<dbReference type="EMBL" id="GL883135">
    <property type="protein sequence ID" value="EGG01766.1"/>
    <property type="molecule type" value="Genomic_DNA"/>
</dbReference>
<evidence type="ECO:0000256" key="3">
    <source>
        <dbReference type="ARBA" id="ARBA00022622"/>
    </source>
</evidence>
<dbReference type="CDD" id="cd21176">
    <property type="entry name" value="LPMO_auxiliary-like"/>
    <property type="match status" value="1"/>
</dbReference>
<dbReference type="InterPro" id="IPR046936">
    <property type="entry name" value="BIM1-like"/>
</dbReference>
<dbReference type="Proteomes" id="UP000001072">
    <property type="component" value="Unassembled WGS sequence"/>
</dbReference>
<dbReference type="GeneID" id="18926373"/>
<keyword evidence="4 8" id="KW-0732">Signal</keyword>
<reference evidence="11" key="1">
    <citation type="journal article" date="2011" name="Proc. Natl. Acad. Sci. U.S.A.">
        <title>Obligate biotrophy features unraveled by the genomic analysis of rust fungi.</title>
        <authorList>
            <person name="Duplessis S."/>
            <person name="Cuomo C.A."/>
            <person name="Lin Y.-C."/>
            <person name="Aerts A."/>
            <person name="Tisserant E."/>
            <person name="Veneault-Fourrey C."/>
            <person name="Joly D.L."/>
            <person name="Hacquard S."/>
            <person name="Amselem J."/>
            <person name="Cantarel B.L."/>
            <person name="Chiu R."/>
            <person name="Coutinho P.M."/>
            <person name="Feau N."/>
            <person name="Field M."/>
            <person name="Frey P."/>
            <person name="Gelhaye E."/>
            <person name="Goldberg J."/>
            <person name="Grabherr M.G."/>
            <person name="Kodira C.D."/>
            <person name="Kohler A."/>
            <person name="Kuees U."/>
            <person name="Lindquist E.A."/>
            <person name="Lucas S.M."/>
            <person name="Mago R."/>
            <person name="Mauceli E."/>
            <person name="Morin E."/>
            <person name="Murat C."/>
            <person name="Pangilinan J.L."/>
            <person name="Park R."/>
            <person name="Pearson M."/>
            <person name="Quesneville H."/>
            <person name="Rouhier N."/>
            <person name="Sakthikumar S."/>
            <person name="Salamov A.A."/>
            <person name="Schmutz J."/>
            <person name="Selles B."/>
            <person name="Shapiro H."/>
            <person name="Tanguay P."/>
            <person name="Tuskan G.A."/>
            <person name="Henrissat B."/>
            <person name="Van de Peer Y."/>
            <person name="Rouze P."/>
            <person name="Ellis J.G."/>
            <person name="Dodds P.N."/>
            <person name="Schein J.E."/>
            <person name="Zhong S."/>
            <person name="Hamelin R.C."/>
            <person name="Grigoriev I.V."/>
            <person name="Szabo L.J."/>
            <person name="Martin F."/>
        </authorList>
    </citation>
    <scope>NUCLEOTIDE SEQUENCE [LARGE SCALE GENOMIC DNA]</scope>
    <source>
        <strain evidence="11">98AG31 / pathotype 3-4-7</strain>
    </source>
</reference>
<evidence type="ECO:0000313" key="10">
    <source>
        <dbReference type="EMBL" id="EGG01766.1"/>
    </source>
</evidence>
<keyword evidence="6" id="KW-0325">Glycoprotein</keyword>
<feature type="signal peptide" evidence="8">
    <location>
        <begin position="1"/>
        <end position="21"/>
    </location>
</feature>
<dbReference type="PANTHER" id="PTHR34992">
    <property type="entry name" value="HYPHAL ANASTAMOSIS-7 PROTEIN"/>
    <property type="match status" value="1"/>
</dbReference>
<dbReference type="eggNOG" id="ENOG502SCTF">
    <property type="taxonomic scope" value="Eukaryota"/>
</dbReference>
<accession>F4S0H0</accession>
<proteinExistence type="predicted"/>
<dbReference type="GO" id="GO:0005886">
    <property type="term" value="C:plasma membrane"/>
    <property type="evidence" value="ECO:0007669"/>
    <property type="project" value="UniProtKB-SubCell"/>
</dbReference>
<dbReference type="Pfam" id="PF20238">
    <property type="entry name" value="BIM1-like_dom"/>
    <property type="match status" value="1"/>
</dbReference>
<keyword evidence="3" id="KW-0336">GPI-anchor</keyword>
<evidence type="ECO:0000256" key="8">
    <source>
        <dbReference type="SAM" id="SignalP"/>
    </source>
</evidence>
<dbReference type="VEuPathDB" id="FungiDB:MELLADRAFT_123519"/>
<dbReference type="HOGENOM" id="CLU_1277873_0_0_1"/>
<dbReference type="AlphaFoldDB" id="F4S0H0"/>
<dbReference type="InParanoid" id="F4S0H0"/>
<feature type="chain" id="PRO_5003321180" description="Copper acquisition factor BIM1-like domain-containing protein" evidence="8">
    <location>
        <begin position="22"/>
        <end position="216"/>
    </location>
</feature>
<keyword evidence="7" id="KW-0449">Lipoprotein</keyword>
<dbReference type="RefSeq" id="XP_007414866.1">
    <property type="nucleotide sequence ID" value="XM_007414804.1"/>
</dbReference>
<keyword evidence="11" id="KW-1185">Reference proteome</keyword>
<dbReference type="InterPro" id="IPR046530">
    <property type="entry name" value="BIM1-like_dom"/>
</dbReference>
<organism evidence="11">
    <name type="scientific">Melampsora larici-populina (strain 98AG31 / pathotype 3-4-7)</name>
    <name type="common">Poplar leaf rust fungus</name>
    <dbReference type="NCBI Taxonomy" id="747676"/>
    <lineage>
        <taxon>Eukaryota</taxon>
        <taxon>Fungi</taxon>
        <taxon>Dikarya</taxon>
        <taxon>Basidiomycota</taxon>
        <taxon>Pucciniomycotina</taxon>
        <taxon>Pucciniomycetes</taxon>
        <taxon>Pucciniales</taxon>
        <taxon>Melampsoraceae</taxon>
        <taxon>Melampsora</taxon>
    </lineage>
</organism>
<feature type="domain" description="Copper acquisition factor BIM1-like" evidence="9">
    <location>
        <begin position="20"/>
        <end position="122"/>
    </location>
</feature>
<protein>
    <recommendedName>
        <fullName evidence="9">Copper acquisition factor BIM1-like domain-containing protein</fullName>
    </recommendedName>
</protein>
<sequence>MFSKAFSLLFVVMVLASLTSAHFTLDTPESRYFDEEKEGSFCGGSQQPADHRGSFPVAGAAPIWINSHHDHAEVAIILSLNTDPNKFSDFKTNGKFNYLMDFTKISGQDKFCFSVDIASSASQNGFHLWLLETSSSTRRNTCNSQRAIPVVSLLDTETPWTCPQTPFFKPHLQRSLTRRVYLLRHVCSPMCLPPQTRLLPSLKPSRAGSALKLGLG</sequence>